<organism evidence="1 2">
    <name type="scientific">Blattamonas nauphoetae</name>
    <dbReference type="NCBI Taxonomy" id="2049346"/>
    <lineage>
        <taxon>Eukaryota</taxon>
        <taxon>Metamonada</taxon>
        <taxon>Preaxostyla</taxon>
        <taxon>Oxymonadida</taxon>
        <taxon>Blattamonas</taxon>
    </lineage>
</organism>
<evidence type="ECO:0000313" key="2">
    <source>
        <dbReference type="Proteomes" id="UP001281761"/>
    </source>
</evidence>
<name>A0ABQ9XMW4_9EUKA</name>
<accession>A0ABQ9XMW4</accession>
<dbReference type="Proteomes" id="UP001281761">
    <property type="component" value="Unassembled WGS sequence"/>
</dbReference>
<keyword evidence="2" id="KW-1185">Reference proteome</keyword>
<protein>
    <submittedName>
        <fullName evidence="1">Uncharacterized protein</fullName>
    </submittedName>
</protein>
<reference evidence="1 2" key="1">
    <citation type="journal article" date="2022" name="bioRxiv">
        <title>Genomics of Preaxostyla Flagellates Illuminates Evolutionary Transitions and the Path Towards Mitochondrial Loss.</title>
        <authorList>
            <person name="Novak L.V.F."/>
            <person name="Treitli S.C."/>
            <person name="Pyrih J."/>
            <person name="Halakuc P."/>
            <person name="Pipaliya S.V."/>
            <person name="Vacek V."/>
            <person name="Brzon O."/>
            <person name="Soukal P."/>
            <person name="Eme L."/>
            <person name="Dacks J.B."/>
            <person name="Karnkowska A."/>
            <person name="Elias M."/>
            <person name="Hampl V."/>
        </authorList>
    </citation>
    <scope>NUCLEOTIDE SEQUENCE [LARGE SCALE GENOMIC DNA]</scope>
    <source>
        <strain evidence="1">NAU3</strain>
        <tissue evidence="1">Gut</tissue>
    </source>
</reference>
<comment type="caution">
    <text evidence="1">The sequence shown here is derived from an EMBL/GenBank/DDBJ whole genome shotgun (WGS) entry which is preliminary data.</text>
</comment>
<proteinExistence type="predicted"/>
<evidence type="ECO:0000313" key="1">
    <source>
        <dbReference type="EMBL" id="KAK2951596.1"/>
    </source>
</evidence>
<gene>
    <name evidence="1" type="ORF">BLNAU_13480</name>
</gene>
<dbReference type="EMBL" id="JARBJD010000116">
    <property type="protein sequence ID" value="KAK2951596.1"/>
    <property type="molecule type" value="Genomic_DNA"/>
</dbReference>
<sequence>MNPPSFSQTVQKSQKRRISSELENLPLRQICPFGWELLDASLGIVIKILLRLHSNPLPLATQNPNEVSPIDVELRKCGQHISNQLALHNRVQVTLDLEGGRRVHFHHPRQQGLVEEEIDTKQCQFVNVGRSGTDVYFDEMSALGLTERAFAGCVRSKSPRVFDF</sequence>